<proteinExistence type="predicted"/>
<sequence>MEMSHPLSNENGKRIIAETLRLFVGQGRSISWEDLGAATGEKPGTLRTYAATPPVEMSAPLMMRVFAALPAAAWAKVNAAMGFCAPPRIEDEETACMRRTLAQLSHLVADGNEYLADGVVDHREQALFSSAAEAMIPALRAHIKD</sequence>
<dbReference type="PATRIC" id="fig|13690.10.peg.3244"/>
<dbReference type="Proteomes" id="UP000028534">
    <property type="component" value="Unassembled WGS sequence"/>
</dbReference>
<dbReference type="EMBL" id="JGVR01000020">
    <property type="protein sequence ID" value="KEZ17682.1"/>
    <property type="molecule type" value="Genomic_DNA"/>
</dbReference>
<evidence type="ECO:0000313" key="1">
    <source>
        <dbReference type="EMBL" id="KEZ17682.1"/>
    </source>
</evidence>
<accession>A0A084EI90</accession>
<name>A0A084EI90_SPHYA</name>
<gene>
    <name evidence="1" type="ORF">CP98_03165</name>
</gene>
<dbReference type="AlphaFoldDB" id="A0A084EI90"/>
<comment type="caution">
    <text evidence="1">The sequence shown here is derived from an EMBL/GenBank/DDBJ whole genome shotgun (WGS) entry which is preliminary data.</text>
</comment>
<organism evidence="1 2">
    <name type="scientific">Sphingobium yanoikuyae</name>
    <name type="common">Sphingomonas yanoikuyae</name>
    <dbReference type="NCBI Taxonomy" id="13690"/>
    <lineage>
        <taxon>Bacteria</taxon>
        <taxon>Pseudomonadati</taxon>
        <taxon>Pseudomonadota</taxon>
        <taxon>Alphaproteobacteria</taxon>
        <taxon>Sphingomonadales</taxon>
        <taxon>Sphingomonadaceae</taxon>
        <taxon>Sphingobium</taxon>
    </lineage>
</organism>
<evidence type="ECO:0000313" key="2">
    <source>
        <dbReference type="Proteomes" id="UP000028534"/>
    </source>
</evidence>
<protein>
    <submittedName>
        <fullName evidence="1">Uncharacterized protein</fullName>
    </submittedName>
</protein>
<reference evidence="1 2" key="1">
    <citation type="submission" date="2014-03" db="EMBL/GenBank/DDBJ databases">
        <title>Genome sequence of Sphingobium yanoikuyae B1.</title>
        <authorList>
            <person name="Gan H.M."/>
            <person name="Gan H.Y."/>
            <person name="Savka M.A."/>
        </authorList>
    </citation>
    <scope>NUCLEOTIDE SEQUENCE [LARGE SCALE GENOMIC DNA]</scope>
    <source>
        <strain evidence="1 2">B1</strain>
    </source>
</reference>